<gene>
    <name evidence="1" type="ORF">NLG97_g9760</name>
</gene>
<keyword evidence="2" id="KW-1185">Reference proteome</keyword>
<reference evidence="1" key="1">
    <citation type="submission" date="2022-07" db="EMBL/GenBank/DDBJ databases">
        <title>Genome Sequence of Lecanicillium saksenae.</title>
        <authorList>
            <person name="Buettner E."/>
        </authorList>
    </citation>
    <scope>NUCLEOTIDE SEQUENCE</scope>
    <source>
        <strain evidence="1">VT-O1</strain>
    </source>
</reference>
<evidence type="ECO:0000313" key="1">
    <source>
        <dbReference type="EMBL" id="KAJ3474619.1"/>
    </source>
</evidence>
<evidence type="ECO:0000313" key="2">
    <source>
        <dbReference type="Proteomes" id="UP001148737"/>
    </source>
</evidence>
<name>A0ACC1QFC5_9HYPO</name>
<dbReference type="EMBL" id="JANAKD010002137">
    <property type="protein sequence ID" value="KAJ3474619.1"/>
    <property type="molecule type" value="Genomic_DNA"/>
</dbReference>
<accession>A0ACC1QFC5</accession>
<comment type="caution">
    <text evidence="1">The sequence shown here is derived from an EMBL/GenBank/DDBJ whole genome shotgun (WGS) entry which is preliminary data.</text>
</comment>
<organism evidence="1 2">
    <name type="scientific">Lecanicillium saksenae</name>
    <dbReference type="NCBI Taxonomy" id="468837"/>
    <lineage>
        <taxon>Eukaryota</taxon>
        <taxon>Fungi</taxon>
        <taxon>Dikarya</taxon>
        <taxon>Ascomycota</taxon>
        <taxon>Pezizomycotina</taxon>
        <taxon>Sordariomycetes</taxon>
        <taxon>Hypocreomycetidae</taxon>
        <taxon>Hypocreales</taxon>
        <taxon>Cordycipitaceae</taxon>
        <taxon>Lecanicillium</taxon>
    </lineage>
</organism>
<dbReference type="Proteomes" id="UP001148737">
    <property type="component" value="Unassembled WGS sequence"/>
</dbReference>
<sequence>MFKNCKSLVKPPQLGRPRLSAPTGSKLVDSRRFTPPSGLQTRFSVKRLAASTSVVGGSGNKTHVRVADVPRRTPSNPDKMAAAQPRTVLVLYGSETGNAQDMAEELGRVCQRLHFKSTVEEMNAVTLPALLQNELVVFVISTTGQGDMPHNSTLFWKRLLQRRLPAGCLSQVQYTCFGLGDSTYLKFNWAARKLIRRLDQLGASTFFDTFEADEQFPDGYAISPFVGSHAVYSRHIALKDRLLAGRTDFPSICLRSFLTLKGWSPFPTMSFCLLDGLWNQPCVI</sequence>
<protein>
    <submittedName>
        <fullName evidence="1">Uncharacterized protein</fullName>
    </submittedName>
</protein>
<proteinExistence type="predicted"/>